<feature type="compositionally biased region" description="Polar residues" evidence="1">
    <location>
        <begin position="52"/>
        <end position="72"/>
    </location>
</feature>
<dbReference type="AlphaFoldDB" id="A0A8S3ZCG8"/>
<evidence type="ECO:0000313" key="3">
    <source>
        <dbReference type="Proteomes" id="UP000678393"/>
    </source>
</evidence>
<feature type="non-terminal residue" evidence="2">
    <location>
        <position position="1"/>
    </location>
</feature>
<reference evidence="2" key="1">
    <citation type="submission" date="2021-04" db="EMBL/GenBank/DDBJ databases">
        <authorList>
            <consortium name="Molecular Ecology Group"/>
        </authorList>
    </citation>
    <scope>NUCLEOTIDE SEQUENCE</scope>
</reference>
<dbReference type="EMBL" id="CAJHNH020001840">
    <property type="protein sequence ID" value="CAG5124682.1"/>
    <property type="molecule type" value="Genomic_DNA"/>
</dbReference>
<proteinExistence type="predicted"/>
<evidence type="ECO:0000313" key="2">
    <source>
        <dbReference type="EMBL" id="CAG5124682.1"/>
    </source>
</evidence>
<comment type="caution">
    <text evidence="2">The sequence shown here is derived from an EMBL/GenBank/DDBJ whole genome shotgun (WGS) entry which is preliminary data.</text>
</comment>
<name>A0A8S3ZCG8_9EUPU</name>
<protein>
    <submittedName>
        <fullName evidence="2">Uncharacterized protein</fullName>
    </submittedName>
</protein>
<keyword evidence="3" id="KW-1185">Reference proteome</keyword>
<feature type="region of interest" description="Disordered" evidence="1">
    <location>
        <begin position="1"/>
        <end position="87"/>
    </location>
</feature>
<dbReference type="OrthoDB" id="6161763at2759"/>
<sequence>QRRSSFSSPTSRDTALTSVTSPSRRPEALASVSIDDIPGRDSEVGLPINSPGMRSSASMWSTSDLQRSTCAASKTEPDSMSRVGASSLSNVSETFSERMHELVRAFSNRTQKTKEKISQPPTPSSESDNDAKS</sequence>
<evidence type="ECO:0000256" key="1">
    <source>
        <dbReference type="SAM" id="MobiDB-lite"/>
    </source>
</evidence>
<dbReference type="Proteomes" id="UP000678393">
    <property type="component" value="Unassembled WGS sequence"/>
</dbReference>
<feature type="region of interest" description="Disordered" evidence="1">
    <location>
        <begin position="105"/>
        <end position="133"/>
    </location>
</feature>
<organism evidence="2 3">
    <name type="scientific">Candidula unifasciata</name>
    <dbReference type="NCBI Taxonomy" id="100452"/>
    <lineage>
        <taxon>Eukaryota</taxon>
        <taxon>Metazoa</taxon>
        <taxon>Spiralia</taxon>
        <taxon>Lophotrochozoa</taxon>
        <taxon>Mollusca</taxon>
        <taxon>Gastropoda</taxon>
        <taxon>Heterobranchia</taxon>
        <taxon>Euthyneura</taxon>
        <taxon>Panpulmonata</taxon>
        <taxon>Eupulmonata</taxon>
        <taxon>Stylommatophora</taxon>
        <taxon>Helicina</taxon>
        <taxon>Helicoidea</taxon>
        <taxon>Geomitridae</taxon>
        <taxon>Candidula</taxon>
    </lineage>
</organism>
<accession>A0A8S3ZCG8</accession>
<gene>
    <name evidence="2" type="ORF">CUNI_LOCUS10240</name>
</gene>
<feature type="compositionally biased region" description="Polar residues" evidence="1">
    <location>
        <begin position="1"/>
        <end position="23"/>
    </location>
</feature>
<feature type="non-terminal residue" evidence="2">
    <location>
        <position position="133"/>
    </location>
</feature>